<name>A0ACC2V113_9TREE</name>
<sequence>MSIATGGDQDTGGAVGGGVDKGSVYALVTNPQGTLLASGTPERIIRLWDPRVGASAAAGGKSNAGQLVGHTDNVKALLMSEDGRYMLSGSSDSTVKLWSLAAQRCIHTFTHHTHPIWSLASSHPNLERFFSGDRAGHLCVTDLSGIATDWGEGECTLVAKCEKKRGEREGTQGIVRIECMMDELVWTATASADVARWRDVGAGSTRGNRAAFGSLRNGFDAAQRQPESGTTTTTTTSAAAAPTSSILGSQNPFLTAETKDARAVAFAPSPLGTTTTTTGAEHAGEAVPLTPAGIPYACMISLGAPSDSVGGGPYPSLARGSLSHGPSLYTASAVSLPRDTTTAVAASDTKSGQQGHARVPSHASLSPFPRNAGAQAATLRDPAEVARIQFDNRDVASEATPLRSLPDAVIRGRPGLIRAKVLNDRQHVLTLDTAGKVSIWNIVKGICLGTFRDEEVESVFQANHGLVHGSDGEVDSKEALDLIAEHVDGQSFVRQWCEVDTRNGNITVHLEEATCWEGEVYADQVGYADDPEFRPDDRINLGKWVLANLFAGLIKVEAAEAAKHEQQSQLLDSNSASAANAAEPSLQRGSAPTYIALDRATGPATRQRLRSQSSASGSGSMTPGGLLVGLATPAATPAIVHAGPPQESTGPDLDAWANRGRTNGHHLGNMLSPIPQSPALSSNYNSPTPMAFSPSAAKSPRGDPSNGKDYFSFPSKKSRGTTPGSIVTKDPSPTPRPDSAALVTPGGSQASFMGKFKGFGGKSRKPSDVAATPNGSNAVLPANDDAPTPQAVKSDDKGAEHLRSLDEIRSQPFNPPFYSEAPPFDFPENTAVIISETAQNAGAWAVTYRSMVSKVERNPEALEMAAPAWLLDFLFTGRTKTLEPKKLTFILEPWPDAEEMDKLPPLPPS</sequence>
<dbReference type="Proteomes" id="UP001241377">
    <property type="component" value="Unassembled WGS sequence"/>
</dbReference>
<reference evidence="1" key="1">
    <citation type="submission" date="2023-04" db="EMBL/GenBank/DDBJ databases">
        <title>Draft Genome sequencing of Naganishia species isolated from polar environments using Oxford Nanopore Technology.</title>
        <authorList>
            <person name="Leo P."/>
            <person name="Venkateswaran K."/>
        </authorList>
    </citation>
    <scope>NUCLEOTIDE SEQUENCE</scope>
    <source>
        <strain evidence="1">MNA-CCFEE 5261</strain>
    </source>
</reference>
<evidence type="ECO:0000313" key="2">
    <source>
        <dbReference type="Proteomes" id="UP001241377"/>
    </source>
</evidence>
<proteinExistence type="predicted"/>
<keyword evidence="2" id="KW-1185">Reference proteome</keyword>
<dbReference type="EMBL" id="JASBWR010000133">
    <property type="protein sequence ID" value="KAJ9092625.1"/>
    <property type="molecule type" value="Genomic_DNA"/>
</dbReference>
<accession>A0ACC2V113</accession>
<evidence type="ECO:0000313" key="1">
    <source>
        <dbReference type="EMBL" id="KAJ9092625.1"/>
    </source>
</evidence>
<gene>
    <name evidence="1" type="ORF">QFC19_008663</name>
</gene>
<organism evidence="1 2">
    <name type="scientific">Naganishia cerealis</name>
    <dbReference type="NCBI Taxonomy" id="610337"/>
    <lineage>
        <taxon>Eukaryota</taxon>
        <taxon>Fungi</taxon>
        <taxon>Dikarya</taxon>
        <taxon>Basidiomycota</taxon>
        <taxon>Agaricomycotina</taxon>
        <taxon>Tremellomycetes</taxon>
        <taxon>Filobasidiales</taxon>
        <taxon>Filobasidiaceae</taxon>
        <taxon>Naganishia</taxon>
    </lineage>
</organism>
<protein>
    <submittedName>
        <fullName evidence="1">Uncharacterized protein</fullName>
    </submittedName>
</protein>
<comment type="caution">
    <text evidence="1">The sequence shown here is derived from an EMBL/GenBank/DDBJ whole genome shotgun (WGS) entry which is preliminary data.</text>
</comment>